<comment type="caution">
    <text evidence="2">The sequence shown here is derived from an EMBL/GenBank/DDBJ whole genome shotgun (WGS) entry which is preliminary data.</text>
</comment>
<dbReference type="EMBL" id="MABQ02000011">
    <property type="protein sequence ID" value="PCD23164.1"/>
    <property type="molecule type" value="Genomic_DNA"/>
</dbReference>
<sequence length="410" mass="46793">MSNCTPSLPLIRAFLLAALCYQYEGELISALQYFHTATFMFNDIIMDLGGEKGIKETLTPEELHDLTLVSWNFSNFVLFDYSIKNQISLPLLEFDPEVVRNEFGKEAEDRLHQKLRCEMLKVRVARLQCSCMALEQLPEMIQSIETLPTPPNLTSGSIIYLIDYFESVQLLADTFSWAVSAYNKLPEDQKKLLPEPSRLTDRYTGFIVRTLKQSQESPSLERRRLMLFLTVMALVPFKVFGPLAKVAQERKTARDDALEDGSLDINIKHADYTASVKTYTTIRTCWCMCLLSSVVILVWLTAESQNIPAYGRLLLKIKSADKTFDKIIQSIPKARKITKAMRARGGLIHHLSEASKRTWVVKPMALDEVEFQAVGQQLISFFRGISMFRERVRSTTRVDLEENIKGSIPE</sequence>
<dbReference type="AlphaFoldDB" id="A0A2H3G7U0"/>
<evidence type="ECO:0000256" key="1">
    <source>
        <dbReference type="SAM" id="SignalP"/>
    </source>
</evidence>
<organism evidence="2 3">
    <name type="scientific">Fusarium oxysporum f. sp. radicis-cucumerinum</name>
    <dbReference type="NCBI Taxonomy" id="327505"/>
    <lineage>
        <taxon>Eukaryota</taxon>
        <taxon>Fungi</taxon>
        <taxon>Dikarya</taxon>
        <taxon>Ascomycota</taxon>
        <taxon>Pezizomycotina</taxon>
        <taxon>Sordariomycetes</taxon>
        <taxon>Hypocreomycetidae</taxon>
        <taxon>Hypocreales</taxon>
        <taxon>Nectriaceae</taxon>
        <taxon>Fusarium</taxon>
        <taxon>Fusarium oxysporum species complex</taxon>
    </lineage>
</organism>
<reference evidence="2 3" key="1">
    <citation type="journal article" date="2016" name="Environ. Microbiol.">
        <title>Effector profiles distinguish formae speciales of Fusarium oxysporum.</title>
        <authorList>
            <person name="van Dam P."/>
            <person name="Fokkens L."/>
            <person name="Schmidt S.M."/>
            <person name="Linmans J.H."/>
            <person name="Kistler H.C."/>
            <person name="Ma L.J."/>
            <person name="Rep M."/>
        </authorList>
    </citation>
    <scope>NUCLEOTIDE SEQUENCE [LARGE SCALE GENOMIC DNA]</scope>
    <source>
        <strain evidence="2 3">Forc016</strain>
    </source>
</reference>
<proteinExistence type="predicted"/>
<dbReference type="Proteomes" id="UP000219602">
    <property type="component" value="Chromosome 13"/>
</dbReference>
<protein>
    <submittedName>
        <fullName evidence="2">Uncharacterized protein</fullName>
    </submittedName>
</protein>
<name>A0A2H3G7U0_FUSOX</name>
<accession>A0A2H3G7U0</accession>
<reference evidence="2 3" key="2">
    <citation type="journal article" date="2017" name="Sci. Rep.">
        <title>A mobile pathogenicity chromosome in Fusarium oxysporum for infection of multiple cucurbit species.</title>
        <authorList>
            <person name="van Dam P."/>
            <person name="Fokkens L."/>
            <person name="Ayukawa Y."/>
            <person name="van der Gragt M."/>
            <person name="Ter Horst A."/>
            <person name="Brankovics B."/>
            <person name="Houterman P.M."/>
            <person name="Arie T."/>
            <person name="Rep M."/>
        </authorList>
    </citation>
    <scope>NUCLEOTIDE SEQUENCE [LARGE SCALE GENOMIC DNA]</scope>
    <source>
        <strain evidence="2 3">Forc016</strain>
    </source>
</reference>
<feature type="chain" id="PRO_5013769828" evidence="1">
    <location>
        <begin position="26"/>
        <end position="410"/>
    </location>
</feature>
<feature type="signal peptide" evidence="1">
    <location>
        <begin position="1"/>
        <end position="25"/>
    </location>
</feature>
<evidence type="ECO:0000313" key="2">
    <source>
        <dbReference type="EMBL" id="PCD23164.1"/>
    </source>
</evidence>
<evidence type="ECO:0000313" key="3">
    <source>
        <dbReference type="Proteomes" id="UP000219602"/>
    </source>
</evidence>
<gene>
    <name evidence="2" type="ORF">AU210_014687</name>
</gene>
<keyword evidence="1" id="KW-0732">Signal</keyword>